<organism evidence="1 2">
    <name type="scientific">Anopheles dirus</name>
    <dbReference type="NCBI Taxonomy" id="7168"/>
    <lineage>
        <taxon>Eukaryota</taxon>
        <taxon>Metazoa</taxon>
        <taxon>Ecdysozoa</taxon>
        <taxon>Arthropoda</taxon>
        <taxon>Hexapoda</taxon>
        <taxon>Insecta</taxon>
        <taxon>Pterygota</taxon>
        <taxon>Neoptera</taxon>
        <taxon>Endopterygota</taxon>
        <taxon>Diptera</taxon>
        <taxon>Nematocera</taxon>
        <taxon>Culicoidea</taxon>
        <taxon>Culicidae</taxon>
        <taxon>Anophelinae</taxon>
        <taxon>Anopheles</taxon>
    </lineage>
</organism>
<dbReference type="VEuPathDB" id="VectorBase:ADIR004091"/>
<protein>
    <submittedName>
        <fullName evidence="1">Uncharacterized protein</fullName>
    </submittedName>
</protein>
<reference evidence="2" key="1">
    <citation type="submission" date="2013-03" db="EMBL/GenBank/DDBJ databases">
        <title>The Genome Sequence of Anopheles dirus WRAIR2.</title>
        <authorList>
            <consortium name="The Broad Institute Genomics Platform"/>
            <person name="Neafsey D.E."/>
            <person name="Walton C."/>
            <person name="Walker B."/>
            <person name="Young S.K."/>
            <person name="Zeng Q."/>
            <person name="Gargeya S."/>
            <person name="Fitzgerald M."/>
            <person name="Haas B."/>
            <person name="Abouelleil A."/>
            <person name="Allen A.W."/>
            <person name="Alvarado L."/>
            <person name="Arachchi H.M."/>
            <person name="Berlin A.M."/>
            <person name="Chapman S.B."/>
            <person name="Gainer-Dewar J."/>
            <person name="Goldberg J."/>
            <person name="Griggs A."/>
            <person name="Gujja S."/>
            <person name="Hansen M."/>
            <person name="Howarth C."/>
            <person name="Imamovic A."/>
            <person name="Ireland A."/>
            <person name="Larimer J."/>
            <person name="McCowan C."/>
            <person name="Murphy C."/>
            <person name="Pearson M."/>
            <person name="Poon T.W."/>
            <person name="Priest M."/>
            <person name="Roberts A."/>
            <person name="Saif S."/>
            <person name="Shea T."/>
            <person name="Sisk P."/>
            <person name="Sykes S."/>
            <person name="Wortman J."/>
            <person name="Nusbaum C."/>
            <person name="Birren B."/>
        </authorList>
    </citation>
    <scope>NUCLEOTIDE SEQUENCE [LARGE SCALE GENOMIC DNA]</scope>
    <source>
        <strain evidence="2">WRAIR2</strain>
    </source>
</reference>
<name>A0A182N8W7_9DIPT</name>
<dbReference type="EnsemblMetazoa" id="ADIR004091-RA">
    <property type="protein sequence ID" value="ADIR004091-PA"/>
    <property type="gene ID" value="ADIR004091"/>
</dbReference>
<keyword evidence="2" id="KW-1185">Reference proteome</keyword>
<dbReference type="AlphaFoldDB" id="A0A182N8W7"/>
<reference evidence="1" key="2">
    <citation type="submission" date="2020-05" db="UniProtKB">
        <authorList>
            <consortium name="EnsemblMetazoa"/>
        </authorList>
    </citation>
    <scope>IDENTIFICATION</scope>
    <source>
        <strain evidence="1">WRAIR2</strain>
    </source>
</reference>
<evidence type="ECO:0000313" key="1">
    <source>
        <dbReference type="EnsemblMetazoa" id="ADIR004091-PA"/>
    </source>
</evidence>
<evidence type="ECO:0000313" key="2">
    <source>
        <dbReference type="Proteomes" id="UP000075884"/>
    </source>
</evidence>
<sequence length="168" mass="19375">MVGVKLKEKPKVQFKVSTKKLSRALKKLNERERNDFHYAGSHMLCNSSIARQLLTVVPAVPIGWRQNWHETFRSATTRHNWNMFLKTLRVASQSDALCSVDVVTRNTFFATFAHPLFNDPKTQRLLLYNIAPCRSEQDIEHCLQTILRTFAGDFDRTSFIYEDGSGEP</sequence>
<accession>A0A182N8W7</accession>
<proteinExistence type="predicted"/>
<dbReference type="Proteomes" id="UP000075884">
    <property type="component" value="Unassembled WGS sequence"/>
</dbReference>